<dbReference type="PANTHER" id="PTHR24412:SF466">
    <property type="entry name" value="RING CANAL KELCH PROTEIN"/>
    <property type="match status" value="1"/>
</dbReference>
<dbReference type="Pfam" id="PF07707">
    <property type="entry name" value="BACK"/>
    <property type="match status" value="1"/>
</dbReference>
<dbReference type="Pfam" id="PF00651">
    <property type="entry name" value="BTB"/>
    <property type="match status" value="1"/>
</dbReference>
<protein>
    <submittedName>
        <fullName evidence="1">Kelch 20</fullName>
    </submittedName>
</protein>
<dbReference type="SUPFAM" id="SSF54695">
    <property type="entry name" value="POZ domain"/>
    <property type="match status" value="1"/>
</dbReference>
<reference evidence="1" key="1">
    <citation type="submission" date="2020-04" db="EMBL/GenBank/DDBJ databases">
        <authorList>
            <person name="Alioto T."/>
            <person name="Alioto T."/>
            <person name="Gomez Garrido J."/>
        </authorList>
    </citation>
    <scope>NUCLEOTIDE SEQUENCE</scope>
    <source>
        <strain evidence="1">A484AB</strain>
    </source>
</reference>
<dbReference type="InterPro" id="IPR000210">
    <property type="entry name" value="BTB/POZ_dom"/>
</dbReference>
<dbReference type="Pfam" id="PF24681">
    <property type="entry name" value="Kelch_KLHDC2_KLHL20_DRC7"/>
    <property type="match status" value="1"/>
</dbReference>
<dbReference type="InterPro" id="IPR006652">
    <property type="entry name" value="Kelch_1"/>
</dbReference>
<comment type="caution">
    <text evidence="1">The sequence shown here is derived from an EMBL/GenBank/DDBJ whole genome shotgun (WGS) entry which is preliminary data.</text>
</comment>
<dbReference type="PIRSF" id="PIRSF037037">
    <property type="entry name" value="Kelch-like_protein_gigaxonin"/>
    <property type="match status" value="1"/>
</dbReference>
<dbReference type="SMART" id="SM00612">
    <property type="entry name" value="Kelch"/>
    <property type="match status" value="5"/>
</dbReference>
<dbReference type="InterPro" id="IPR011705">
    <property type="entry name" value="BACK"/>
</dbReference>
<dbReference type="EMBL" id="CACRXK020004219">
    <property type="protein sequence ID" value="CAB4001970.1"/>
    <property type="molecule type" value="Genomic_DNA"/>
</dbReference>
<evidence type="ECO:0000313" key="1">
    <source>
        <dbReference type="EMBL" id="CAB4001970.1"/>
    </source>
</evidence>
<name>A0A6S7HFR4_PARCT</name>
<dbReference type="SMART" id="SM00225">
    <property type="entry name" value="BTB"/>
    <property type="match status" value="1"/>
</dbReference>
<dbReference type="InterPro" id="IPR011333">
    <property type="entry name" value="SKP1/BTB/POZ_sf"/>
</dbReference>
<keyword evidence="2" id="KW-1185">Reference proteome</keyword>
<gene>
    <name evidence="1" type="ORF">PACLA_8A039065</name>
</gene>
<dbReference type="Gene3D" id="2.120.10.80">
    <property type="entry name" value="Kelch-type beta propeller"/>
    <property type="match status" value="1"/>
</dbReference>
<organism evidence="1 2">
    <name type="scientific">Paramuricea clavata</name>
    <name type="common">Red gorgonian</name>
    <name type="synonym">Violescent sea-whip</name>
    <dbReference type="NCBI Taxonomy" id="317549"/>
    <lineage>
        <taxon>Eukaryota</taxon>
        <taxon>Metazoa</taxon>
        <taxon>Cnidaria</taxon>
        <taxon>Anthozoa</taxon>
        <taxon>Octocorallia</taxon>
        <taxon>Malacalcyonacea</taxon>
        <taxon>Plexauridae</taxon>
        <taxon>Paramuricea</taxon>
    </lineage>
</organism>
<dbReference type="InterPro" id="IPR017096">
    <property type="entry name" value="BTB-kelch_protein"/>
</dbReference>
<dbReference type="InterPro" id="IPR015915">
    <property type="entry name" value="Kelch-typ_b-propeller"/>
</dbReference>
<dbReference type="Gene3D" id="1.25.40.420">
    <property type="match status" value="1"/>
</dbReference>
<accession>A0A6S7HFR4</accession>
<dbReference type="Gene3D" id="3.30.710.10">
    <property type="entry name" value="Potassium Channel Kv1.1, Chain A"/>
    <property type="match status" value="1"/>
</dbReference>
<dbReference type="SMART" id="SM00875">
    <property type="entry name" value="BACK"/>
    <property type="match status" value="1"/>
</dbReference>
<proteinExistence type="predicted"/>
<dbReference type="PANTHER" id="PTHR24412">
    <property type="entry name" value="KELCH PROTEIN"/>
    <property type="match status" value="1"/>
</dbReference>
<evidence type="ECO:0000313" key="2">
    <source>
        <dbReference type="Proteomes" id="UP001152795"/>
    </source>
</evidence>
<sequence length="516" mass="58324">MEDLNATDAFEGEIKEELKPDQQTDSTHASMFLENLYKIYKEKKLCDVSLVVGGKEVEAHRVVLAANSVYFYTMFTGDLLESSSREIVLKEVDFEAVKLLVDYCYTAVIDFNTSNVESLLKTAHLLQFNNIVKGCCVFMSSQLHPANCLGISSFAELHGCTTLRDTALTFATKHFCQVAKTEEFYLATLDQICQLLSSDSLNAPSEKGAFDIAMSWVRHDMESRKNFLPQILNHIRLELLPSKVLERKELSAKTKRRIRSSDQSLYIVGGEIHNYVFNTLDGYNFTEDRCDGELALNSMECYNPSQDSWKFVKPMSVNRHAFSLVEMSGWLYSVGGSDFFRTEYDSVERYDPVRDSWCDVMPMITKREGLQAVSIDGSLFAMGGDNGISILNTMERYDPRIGYWTVCESMTYRRRYFGAAALRNQIVVLGGSDCDEDHNSVETYDMRMNRWLALPPLLVRRESPVAAVVGDRLFAIGGAFMNVETDSIDAYSVVDNKWEAFTPLPRAMEGMASAVL</sequence>
<dbReference type="PROSITE" id="PS50097">
    <property type="entry name" value="BTB"/>
    <property type="match status" value="1"/>
</dbReference>
<dbReference type="AlphaFoldDB" id="A0A6S7HFR4"/>
<dbReference type="Proteomes" id="UP001152795">
    <property type="component" value="Unassembled WGS sequence"/>
</dbReference>
<dbReference type="FunFam" id="1.25.40.420:FF:000001">
    <property type="entry name" value="Kelch-like family member 12"/>
    <property type="match status" value="1"/>
</dbReference>
<dbReference type="SUPFAM" id="SSF117281">
    <property type="entry name" value="Kelch motif"/>
    <property type="match status" value="1"/>
</dbReference>